<evidence type="ECO:0000313" key="8">
    <source>
        <dbReference type="EMBL" id="APY84520.1"/>
    </source>
</evidence>
<comment type="similarity">
    <text evidence="2">Belongs to the DoxX family.</text>
</comment>
<keyword evidence="4 7" id="KW-0812">Transmembrane</keyword>
<evidence type="ECO:0000256" key="7">
    <source>
        <dbReference type="SAM" id="Phobius"/>
    </source>
</evidence>
<dbReference type="InterPro" id="IPR032808">
    <property type="entry name" value="DoxX"/>
</dbReference>
<dbReference type="InterPro" id="IPR051907">
    <property type="entry name" value="DoxX-like_oxidoreductase"/>
</dbReference>
<evidence type="ECO:0000256" key="1">
    <source>
        <dbReference type="ARBA" id="ARBA00004651"/>
    </source>
</evidence>
<dbReference type="RefSeq" id="WP_076681933.1">
    <property type="nucleotide sequence ID" value="NZ_CP015588.1"/>
</dbReference>
<evidence type="ECO:0000256" key="4">
    <source>
        <dbReference type="ARBA" id="ARBA00022692"/>
    </source>
</evidence>
<keyword evidence="9" id="KW-1185">Reference proteome</keyword>
<dbReference type="PANTHER" id="PTHR33452:SF1">
    <property type="entry name" value="INNER MEMBRANE PROTEIN YPHA-RELATED"/>
    <property type="match status" value="1"/>
</dbReference>
<feature type="transmembrane region" description="Helical" evidence="7">
    <location>
        <begin position="64"/>
        <end position="89"/>
    </location>
</feature>
<organism evidence="8 9">
    <name type="scientific">Streptomyces alfalfae</name>
    <dbReference type="NCBI Taxonomy" id="1642299"/>
    <lineage>
        <taxon>Bacteria</taxon>
        <taxon>Bacillati</taxon>
        <taxon>Actinomycetota</taxon>
        <taxon>Actinomycetes</taxon>
        <taxon>Kitasatosporales</taxon>
        <taxon>Streptomycetaceae</taxon>
        <taxon>Streptomyces</taxon>
    </lineage>
</organism>
<evidence type="ECO:0000256" key="6">
    <source>
        <dbReference type="ARBA" id="ARBA00023136"/>
    </source>
</evidence>
<dbReference type="Proteomes" id="UP000187191">
    <property type="component" value="Chromosome"/>
</dbReference>
<evidence type="ECO:0000313" key="9">
    <source>
        <dbReference type="Proteomes" id="UP000187191"/>
    </source>
</evidence>
<feature type="transmembrane region" description="Helical" evidence="7">
    <location>
        <begin position="101"/>
        <end position="123"/>
    </location>
</feature>
<gene>
    <name evidence="8" type="ORF">A7J05_00840</name>
</gene>
<evidence type="ECO:0000256" key="2">
    <source>
        <dbReference type="ARBA" id="ARBA00006679"/>
    </source>
</evidence>
<evidence type="ECO:0000256" key="5">
    <source>
        <dbReference type="ARBA" id="ARBA00022989"/>
    </source>
</evidence>
<dbReference type="EMBL" id="CP015588">
    <property type="protein sequence ID" value="APY84520.1"/>
    <property type="molecule type" value="Genomic_DNA"/>
</dbReference>
<comment type="subcellular location">
    <subcellularLocation>
        <location evidence="1">Cell membrane</location>
        <topology evidence="1">Multi-pass membrane protein</topology>
    </subcellularLocation>
</comment>
<sequence>MDTGILILRLLVGLLVTGHGVQKISSHLGGRGLEGGAEEFRADGFRGGVLTALAAGGGQIGSGLLLAAGVLTPLAATGVIGVMTVALTVKWRHGLWVQNDGYEYPLVLVATAAALAATGPGAWSLDEVLGLTPYPLWWAALALVVGLGSGLLTRLVLHRSAVPAISGR</sequence>
<name>A0ABM6GL61_9ACTN</name>
<feature type="transmembrane region" description="Helical" evidence="7">
    <location>
        <begin position="135"/>
        <end position="157"/>
    </location>
</feature>
<accession>A0ABM6GL61</accession>
<reference evidence="8 9" key="1">
    <citation type="submission" date="2016-05" db="EMBL/GenBank/DDBJ databases">
        <authorList>
            <person name="Gu J."/>
        </authorList>
    </citation>
    <scope>NUCLEOTIDE SEQUENCE [LARGE SCALE GENOMIC DNA]</scope>
    <source>
        <strain evidence="8 9">ACCC40021</strain>
    </source>
</reference>
<protein>
    <submittedName>
        <fullName evidence="8">DoxX protein</fullName>
    </submittedName>
</protein>
<proteinExistence type="inferred from homology"/>
<keyword evidence="6 7" id="KW-0472">Membrane</keyword>
<dbReference type="PANTHER" id="PTHR33452">
    <property type="entry name" value="OXIDOREDUCTASE CATD-RELATED"/>
    <property type="match status" value="1"/>
</dbReference>
<dbReference type="Pfam" id="PF07681">
    <property type="entry name" value="DoxX"/>
    <property type="match status" value="1"/>
</dbReference>
<evidence type="ECO:0000256" key="3">
    <source>
        <dbReference type="ARBA" id="ARBA00022475"/>
    </source>
</evidence>
<keyword evidence="5 7" id="KW-1133">Transmembrane helix</keyword>
<keyword evidence="3" id="KW-1003">Cell membrane</keyword>